<accession>A7TRK1</accession>
<reference evidence="3 4" key="1">
    <citation type="journal article" date="2007" name="Proc. Natl. Acad. Sci. U.S.A.">
        <title>Independent sorting-out of thousands of duplicated gene pairs in two yeast species descended from a whole-genome duplication.</title>
        <authorList>
            <person name="Scannell D.R."/>
            <person name="Frank A.C."/>
            <person name="Conant G.C."/>
            <person name="Byrne K.P."/>
            <person name="Woolfit M."/>
            <person name="Wolfe K.H."/>
        </authorList>
    </citation>
    <scope>NUCLEOTIDE SEQUENCE [LARGE SCALE GENOMIC DNA]</scope>
    <source>
        <strain evidence="4">ATCC 22028 / DSM 70294 / BCRC 21397 / CBS 2163 / NBRC 10782 / NRRL Y-8283 / UCD 57-17</strain>
    </source>
</reference>
<evidence type="ECO:0000256" key="2">
    <source>
        <dbReference type="SAM" id="MobiDB-lite"/>
    </source>
</evidence>
<feature type="compositionally biased region" description="Low complexity" evidence="2">
    <location>
        <begin position="551"/>
        <end position="560"/>
    </location>
</feature>
<dbReference type="eggNOG" id="ENOG502QRIU">
    <property type="taxonomic scope" value="Eukaryota"/>
</dbReference>
<evidence type="ECO:0000313" key="3">
    <source>
        <dbReference type="EMBL" id="EDO15099.1"/>
    </source>
</evidence>
<dbReference type="OMA" id="WYKKPAV"/>
<dbReference type="FunCoup" id="A7TRK1">
    <property type="interactions" value="114"/>
</dbReference>
<keyword evidence="4" id="KW-1185">Reference proteome</keyword>
<dbReference type="RefSeq" id="XP_001642957.1">
    <property type="nucleotide sequence ID" value="XM_001642907.1"/>
</dbReference>
<dbReference type="GO" id="GO:0007059">
    <property type="term" value="P:chromosome segregation"/>
    <property type="evidence" value="ECO:0007669"/>
    <property type="project" value="EnsemblFungi"/>
</dbReference>
<feature type="compositionally biased region" description="Basic and acidic residues" evidence="2">
    <location>
        <begin position="760"/>
        <end position="783"/>
    </location>
</feature>
<evidence type="ECO:0000313" key="4">
    <source>
        <dbReference type="Proteomes" id="UP000000267"/>
    </source>
</evidence>
<dbReference type="KEGG" id="vpo:Kpol_1071p6"/>
<feature type="region of interest" description="Disordered" evidence="2">
    <location>
        <begin position="755"/>
        <end position="795"/>
    </location>
</feature>
<proteinExistence type="predicted"/>
<evidence type="ECO:0000256" key="1">
    <source>
        <dbReference type="SAM" id="Coils"/>
    </source>
</evidence>
<dbReference type="PhylomeDB" id="A7TRK1"/>
<dbReference type="InParanoid" id="A7TRK1"/>
<feature type="region of interest" description="Disordered" evidence="2">
    <location>
        <begin position="621"/>
        <end position="641"/>
    </location>
</feature>
<dbReference type="Proteomes" id="UP000000267">
    <property type="component" value="Unassembled WGS sequence"/>
</dbReference>
<gene>
    <name evidence="3" type="ORF">Kpol_1071p6</name>
</gene>
<dbReference type="GO" id="GO:0008157">
    <property type="term" value="F:protein phosphatase 1 binding"/>
    <property type="evidence" value="ECO:0007669"/>
    <property type="project" value="EnsemblFungi"/>
</dbReference>
<name>A7TRK1_VANPO</name>
<protein>
    <recommendedName>
        <fullName evidence="5">GLC7-interacting protein 4</fullName>
    </recommendedName>
</protein>
<dbReference type="GeneID" id="5543146"/>
<feature type="region of interest" description="Disordered" evidence="2">
    <location>
        <begin position="467"/>
        <end position="576"/>
    </location>
</feature>
<feature type="coiled-coil region" evidence="1">
    <location>
        <begin position="414"/>
        <end position="441"/>
    </location>
</feature>
<sequence>MLAKAAATASIPTVIGTVYFNSYDSKIIQYASALGKLKEIYKILGALEANLEKNPDTSIIPLINYILSFCEGQTFNVNSTLRKRFNLLCEFRQCKVTEIVPTLSTSAIDYNVKFPELTQDSETFIKNMYNPELQWKLLKCFKAIVKNAIEIYSNRLKQVQIERTANSPPDMFGRARPFDIQAVNDLIRPSETSMCLDLAVLIKDREQDTKPESFRKLDLQILTKFISVVQNSILPSIKAYYNDLHKYVNSRAASTQMLRELPHWEYSMHRIYALLYRTLSTLHMIISIARQLYIPNKEYFNDIRTKLCSENVHDYENLIRKIEKLCFDYEESYTELLVKSLEYYSRQGTTFHVQPNNILDGFHINVTKSVPKLRIVLTLLNSWLTMWQFIQNNSAAESKISDSSDEMLENMLQERKAVDRLASVEKEIKRSELKLKQRQDTLKSKLKQINEDCLGPDRLPMRKISSLSTFSSSSSSTTSPGTMSPNLSSWNSRNVSLSSISSPNLSRRQSIDARNNNNSSNNLNSMNNNVTRQKVHCETKPAKTKTRKRSTSLQSAFSSSAEDLNSSEVPSRSNSLQVGSVLNQKMLQDTVTHLMSKNNSRPPPTSNAVSNASIFASKAAASNGLSRSQNNIERNGTTKVGTVTKKKDKNVMMNNKEDITQKNYKIMNSSAVTKTISMPELELQNSFSQSLRLDPTVSADNCEIRKKVRFIGVPPITELEDPRPKRKGWYKKPEVLHYPPPPTQISDRYNRQEGMAFRRSLREPNDSDENAKLEIDQTRESTRSRITSKLFDKLR</sequence>
<feature type="compositionally biased region" description="Polar residues" evidence="2">
    <location>
        <begin position="561"/>
        <end position="576"/>
    </location>
</feature>
<dbReference type="GO" id="GO:0005737">
    <property type="term" value="C:cytoplasm"/>
    <property type="evidence" value="ECO:0007669"/>
    <property type="project" value="InterPro"/>
</dbReference>
<dbReference type="GO" id="GO:0019888">
    <property type="term" value="F:protein phosphatase regulator activity"/>
    <property type="evidence" value="ECO:0007669"/>
    <property type="project" value="EnsemblFungi"/>
</dbReference>
<dbReference type="OrthoDB" id="3973067at2759"/>
<dbReference type="HOGENOM" id="CLU_021324_0_0_1"/>
<organism evidence="4">
    <name type="scientific">Vanderwaltozyma polyspora (strain ATCC 22028 / DSM 70294 / BCRC 21397 / CBS 2163 / NBRC 10782 / NRRL Y-8283 / UCD 57-17)</name>
    <name type="common">Kluyveromyces polysporus</name>
    <dbReference type="NCBI Taxonomy" id="436907"/>
    <lineage>
        <taxon>Eukaryota</taxon>
        <taxon>Fungi</taxon>
        <taxon>Dikarya</taxon>
        <taxon>Ascomycota</taxon>
        <taxon>Saccharomycotina</taxon>
        <taxon>Saccharomycetes</taxon>
        <taxon>Saccharomycetales</taxon>
        <taxon>Saccharomycetaceae</taxon>
        <taxon>Vanderwaltozyma</taxon>
    </lineage>
</organism>
<dbReference type="PRINTS" id="PR02082">
    <property type="entry name" value="GLC7IP4"/>
</dbReference>
<feature type="compositionally biased region" description="Polar residues" evidence="2">
    <location>
        <begin position="623"/>
        <end position="635"/>
    </location>
</feature>
<dbReference type="EMBL" id="DS480481">
    <property type="protein sequence ID" value="EDO15099.1"/>
    <property type="molecule type" value="Genomic_DNA"/>
</dbReference>
<feature type="compositionally biased region" description="Low complexity" evidence="2">
    <location>
        <begin position="467"/>
        <end position="508"/>
    </location>
</feature>
<dbReference type="InterPro" id="IPR026241">
    <property type="entry name" value="GIP4"/>
</dbReference>
<dbReference type="AlphaFoldDB" id="A7TRK1"/>
<keyword evidence="1" id="KW-0175">Coiled coil</keyword>
<feature type="compositionally biased region" description="Low complexity" evidence="2">
    <location>
        <begin position="515"/>
        <end position="529"/>
    </location>
</feature>
<evidence type="ECO:0008006" key="5">
    <source>
        <dbReference type="Google" id="ProtNLM"/>
    </source>
</evidence>